<dbReference type="InterPro" id="IPR036047">
    <property type="entry name" value="F-box-like_dom_sf"/>
</dbReference>
<dbReference type="Gene3D" id="1.20.1280.50">
    <property type="match status" value="1"/>
</dbReference>
<reference evidence="4" key="1">
    <citation type="journal article" date="2018" name="Nat. Microbiol.">
        <title>Leveraging single-cell genomics to expand the fungal tree of life.</title>
        <authorList>
            <person name="Ahrendt S.R."/>
            <person name="Quandt C.A."/>
            <person name="Ciobanu D."/>
            <person name="Clum A."/>
            <person name="Salamov A."/>
            <person name="Andreopoulos B."/>
            <person name="Cheng J.F."/>
            <person name="Woyke T."/>
            <person name="Pelin A."/>
            <person name="Henrissat B."/>
            <person name="Reynolds N.K."/>
            <person name="Benny G.L."/>
            <person name="Smith M.E."/>
            <person name="James T.Y."/>
            <person name="Grigoriev I.V."/>
        </authorList>
    </citation>
    <scope>NUCLEOTIDE SEQUENCE [LARGE SCALE GENOMIC DNA]</scope>
    <source>
        <strain evidence="4">RSA 1356</strain>
    </source>
</reference>
<accession>A0A4V1IVP6</accession>
<gene>
    <name evidence="3" type="ORF">THASP1DRAFT_33407</name>
</gene>
<evidence type="ECO:0000313" key="4">
    <source>
        <dbReference type="Proteomes" id="UP000271241"/>
    </source>
</evidence>
<feature type="compositionally biased region" description="Low complexity" evidence="1">
    <location>
        <begin position="8"/>
        <end position="22"/>
    </location>
</feature>
<protein>
    <recommendedName>
        <fullName evidence="2">F-box domain-containing protein</fullName>
    </recommendedName>
</protein>
<name>A0A4V1IVP6_9FUNG</name>
<dbReference type="AlphaFoldDB" id="A0A4V1IVP6"/>
<proteinExistence type="predicted"/>
<dbReference type="SMART" id="SM00256">
    <property type="entry name" value="FBOX"/>
    <property type="match status" value="1"/>
</dbReference>
<sequence>FPMPPSSQSPSSSSSAPAASPTSRRRRILAPWRGLVKTVHKVFSRRAPPSKRRHASPPLAPEIWHQILTLLDASSALQLAGTSRHLRQLVLEDRFYWRQLYAQKFALSDDIECDLLRWAIAQTVAPTGPPVPDENSASDDIASASEFFWPTLPDAKLLAFDGPWCRVFARRVALERNWSQGRCTLRRVGVAGRQRHRRVRPIAASTWGTLVQVQESEQPLLLQVVPTIVPSTGADDAAANAVATHSRTPSPASSTSSSVPAQPTLAPAHALLLDTPPYVDIDRPLVNGRYIAICGQLHAATDTGG</sequence>
<keyword evidence="4" id="KW-1185">Reference proteome</keyword>
<dbReference type="EMBL" id="KZ993455">
    <property type="protein sequence ID" value="RKP04789.1"/>
    <property type="molecule type" value="Genomic_DNA"/>
</dbReference>
<evidence type="ECO:0000313" key="3">
    <source>
        <dbReference type="EMBL" id="RKP04789.1"/>
    </source>
</evidence>
<dbReference type="InterPro" id="IPR001810">
    <property type="entry name" value="F-box_dom"/>
</dbReference>
<dbReference type="Proteomes" id="UP000271241">
    <property type="component" value="Unassembled WGS sequence"/>
</dbReference>
<dbReference type="OrthoDB" id="5594849at2759"/>
<evidence type="ECO:0000259" key="2">
    <source>
        <dbReference type="SMART" id="SM00256"/>
    </source>
</evidence>
<evidence type="ECO:0000256" key="1">
    <source>
        <dbReference type="SAM" id="MobiDB-lite"/>
    </source>
</evidence>
<feature type="region of interest" description="Disordered" evidence="1">
    <location>
        <begin position="1"/>
        <end position="24"/>
    </location>
</feature>
<feature type="non-terminal residue" evidence="3">
    <location>
        <position position="1"/>
    </location>
</feature>
<organism evidence="3 4">
    <name type="scientific">Thamnocephalis sphaerospora</name>
    <dbReference type="NCBI Taxonomy" id="78915"/>
    <lineage>
        <taxon>Eukaryota</taxon>
        <taxon>Fungi</taxon>
        <taxon>Fungi incertae sedis</taxon>
        <taxon>Zoopagomycota</taxon>
        <taxon>Zoopagomycotina</taxon>
        <taxon>Zoopagomycetes</taxon>
        <taxon>Zoopagales</taxon>
        <taxon>Sigmoideomycetaceae</taxon>
        <taxon>Thamnocephalis</taxon>
    </lineage>
</organism>
<feature type="region of interest" description="Disordered" evidence="1">
    <location>
        <begin position="238"/>
        <end position="261"/>
    </location>
</feature>
<dbReference type="Pfam" id="PF12937">
    <property type="entry name" value="F-box-like"/>
    <property type="match status" value="1"/>
</dbReference>
<feature type="domain" description="F-box" evidence="2">
    <location>
        <begin position="59"/>
        <end position="99"/>
    </location>
</feature>
<dbReference type="SUPFAM" id="SSF81383">
    <property type="entry name" value="F-box domain"/>
    <property type="match status" value="1"/>
</dbReference>